<feature type="compositionally biased region" description="Low complexity" evidence="1">
    <location>
        <begin position="219"/>
        <end position="235"/>
    </location>
</feature>
<dbReference type="CDD" id="cd17470">
    <property type="entry name" value="T3SS_Flik_C"/>
    <property type="match status" value="1"/>
</dbReference>
<feature type="region of interest" description="Disordered" evidence="1">
    <location>
        <begin position="192"/>
        <end position="211"/>
    </location>
</feature>
<feature type="domain" description="Flagellar hook-length control protein-like C-terminal" evidence="2">
    <location>
        <begin position="382"/>
        <end position="461"/>
    </location>
</feature>
<dbReference type="EMBL" id="JAQQXS010000012">
    <property type="protein sequence ID" value="MDC8786362.1"/>
    <property type="molecule type" value="Genomic_DNA"/>
</dbReference>
<gene>
    <name evidence="3" type="ORF">PRZ01_14325</name>
</gene>
<sequence>MSTAFNSVSRVDSPWASQGAVLASSQSSSTDANTHQFSALLSQFTPPPSPTPTAASLNSSQQEQDKLISGNQARAQETEHSLSQRAESQRQENNRQALKPSSGSTSQSVSESGAQAQSNASASKLNLPGRLALTARPASAAADAAAPNLAADGGSTACAQARAARAPSAAPSDKDAPGTASRSDTTATDAATVAATAAAAQQSAATPANATSSLIGNASAADAQADGATDTFGTAPSAGATAKRGSLGAPGRADLHGKPGSLALNAQPGANPSTDANATVADGKDKSVGSFAAQLQSAGQAPDATTNSAGQAASQTAGQGAEALATAASKPEGLSATMVAHAQASQAPSDAPPNGAATSTNISLPQPLHSAAFVPEMAARLSVLASQGVQEAHLHLNPAEMGPVAVQIVVDGQQAQISFHADNAQTREVLERGLPDLAAALRDNGLTLSGGGVFQQMNQQSQTSQNQANDGQSSGSGVRQADRSILSMNDNGVPAATRPVARATQGVVDLYA</sequence>
<dbReference type="InterPro" id="IPR052563">
    <property type="entry name" value="FliK"/>
</dbReference>
<dbReference type="PANTHER" id="PTHR37533:SF2">
    <property type="entry name" value="FLAGELLAR HOOK-LENGTH CONTROL PROTEIN"/>
    <property type="match status" value="1"/>
</dbReference>
<feature type="compositionally biased region" description="Polar residues" evidence="1">
    <location>
        <begin position="23"/>
        <end position="44"/>
    </location>
</feature>
<dbReference type="RefSeq" id="WP_273597473.1">
    <property type="nucleotide sequence ID" value="NZ_JAQQXS010000012.1"/>
</dbReference>
<dbReference type="PANTHER" id="PTHR37533">
    <property type="entry name" value="FLAGELLAR HOOK-LENGTH CONTROL PROTEIN"/>
    <property type="match status" value="1"/>
</dbReference>
<proteinExistence type="predicted"/>
<organism evidence="3 4">
    <name type="scientific">Roseateles koreensis</name>
    <dbReference type="NCBI Taxonomy" id="2987526"/>
    <lineage>
        <taxon>Bacteria</taxon>
        <taxon>Pseudomonadati</taxon>
        <taxon>Pseudomonadota</taxon>
        <taxon>Betaproteobacteria</taxon>
        <taxon>Burkholderiales</taxon>
        <taxon>Sphaerotilaceae</taxon>
        <taxon>Roseateles</taxon>
    </lineage>
</organism>
<keyword evidence="3" id="KW-0282">Flagellum</keyword>
<feature type="compositionally biased region" description="Low complexity" evidence="1">
    <location>
        <begin position="130"/>
        <end position="171"/>
    </location>
</feature>
<keyword evidence="3" id="KW-0966">Cell projection</keyword>
<dbReference type="InterPro" id="IPR038610">
    <property type="entry name" value="FliK-like_C_sf"/>
</dbReference>
<feature type="compositionally biased region" description="Polar residues" evidence="1">
    <location>
        <begin position="1"/>
        <end position="10"/>
    </location>
</feature>
<accession>A0ABT5KTV1</accession>
<evidence type="ECO:0000313" key="3">
    <source>
        <dbReference type="EMBL" id="MDC8786362.1"/>
    </source>
</evidence>
<keyword evidence="3" id="KW-0969">Cilium</keyword>
<dbReference type="Proteomes" id="UP001219862">
    <property type="component" value="Unassembled WGS sequence"/>
</dbReference>
<feature type="compositionally biased region" description="Low complexity" evidence="1">
    <location>
        <begin position="101"/>
        <end position="123"/>
    </location>
</feature>
<evidence type="ECO:0000256" key="1">
    <source>
        <dbReference type="SAM" id="MobiDB-lite"/>
    </source>
</evidence>
<feature type="compositionally biased region" description="Low complexity" evidence="1">
    <location>
        <begin position="458"/>
        <end position="467"/>
    </location>
</feature>
<feature type="compositionally biased region" description="Polar residues" evidence="1">
    <location>
        <begin position="468"/>
        <end position="477"/>
    </location>
</feature>
<name>A0ABT5KTV1_9BURK</name>
<feature type="region of interest" description="Disordered" evidence="1">
    <location>
        <begin position="1"/>
        <end position="187"/>
    </location>
</feature>
<evidence type="ECO:0000313" key="4">
    <source>
        <dbReference type="Proteomes" id="UP001219862"/>
    </source>
</evidence>
<feature type="region of interest" description="Disordered" evidence="1">
    <location>
        <begin position="458"/>
        <end position="480"/>
    </location>
</feature>
<feature type="compositionally biased region" description="Low complexity" evidence="1">
    <location>
        <begin position="341"/>
        <end position="353"/>
    </location>
</feature>
<evidence type="ECO:0000259" key="2">
    <source>
        <dbReference type="Pfam" id="PF02120"/>
    </source>
</evidence>
<keyword evidence="4" id="KW-1185">Reference proteome</keyword>
<feature type="compositionally biased region" description="Basic and acidic residues" evidence="1">
    <location>
        <begin position="76"/>
        <end position="93"/>
    </location>
</feature>
<dbReference type="InterPro" id="IPR021136">
    <property type="entry name" value="Flagellar_hook_control-like_C"/>
</dbReference>
<dbReference type="Pfam" id="PF02120">
    <property type="entry name" value="Flg_hook"/>
    <property type="match status" value="1"/>
</dbReference>
<feature type="region of interest" description="Disordered" evidence="1">
    <location>
        <begin position="219"/>
        <end position="317"/>
    </location>
</feature>
<reference evidence="3 4" key="1">
    <citation type="submission" date="2022-10" db="EMBL/GenBank/DDBJ databases">
        <title>paucibacter sp. hw8 Genome sequencing.</title>
        <authorList>
            <person name="Park S."/>
        </authorList>
    </citation>
    <scope>NUCLEOTIDE SEQUENCE [LARGE SCALE GENOMIC DNA]</scope>
    <source>
        <strain evidence="4">hw8</strain>
    </source>
</reference>
<feature type="region of interest" description="Disordered" evidence="1">
    <location>
        <begin position="341"/>
        <end position="363"/>
    </location>
</feature>
<comment type="caution">
    <text evidence="3">The sequence shown here is derived from an EMBL/GenBank/DDBJ whole genome shotgun (WGS) entry which is preliminary data.</text>
</comment>
<feature type="compositionally biased region" description="Low complexity" evidence="1">
    <location>
        <begin position="304"/>
        <end position="317"/>
    </location>
</feature>
<feature type="compositionally biased region" description="Polar residues" evidence="1">
    <location>
        <begin position="268"/>
        <end position="277"/>
    </location>
</feature>
<protein>
    <submittedName>
        <fullName evidence="3">Flagellar hook-length control protein FliK</fullName>
    </submittedName>
</protein>
<dbReference type="Gene3D" id="3.30.750.140">
    <property type="match status" value="1"/>
</dbReference>